<evidence type="ECO:0000259" key="1">
    <source>
        <dbReference type="Pfam" id="PF10647"/>
    </source>
</evidence>
<keyword evidence="4" id="KW-1185">Reference proteome</keyword>
<dbReference type="RefSeq" id="WP_311619669.1">
    <property type="nucleotide sequence ID" value="NZ_JAVREV010000014.1"/>
</dbReference>
<dbReference type="Pfam" id="PF25976">
    <property type="entry name" value="LpqB_N"/>
    <property type="match status" value="1"/>
</dbReference>
<organism evidence="3 4">
    <name type="scientific">Streptomyces johnsoniae</name>
    <dbReference type="NCBI Taxonomy" id="3075532"/>
    <lineage>
        <taxon>Bacteria</taxon>
        <taxon>Bacillati</taxon>
        <taxon>Actinomycetota</taxon>
        <taxon>Actinomycetes</taxon>
        <taxon>Kitasatosporales</taxon>
        <taxon>Streptomycetaceae</taxon>
        <taxon>Streptomyces</taxon>
    </lineage>
</organism>
<sequence>MGTDRIGIGRARGRARWRTSRRAPGWARRRRAAVGLLAAVLLLTGCASMPGSGPVQEVQVTPRQEGESQVLVYGVPPEEGMLPQQIVQGFLEAVTSDDVNFDTARQYLTPERAGEWDPFARTTVLAEGPLPSSPGRDPARVELTGDRLATVDETHVYSPEEGTYRATFGLRRVDGEWRIDALPDGLVMGEPDFRRIYRSVDTFHYANLGSERQRVAEGGDVLVPDPVYVRRRIDPVGDTVRALLDGPGAWYGPVVESGFPEGTSLADEPPSIDDSGALSVRLDGVPATWPRERCERMAVQLLHTVQEVASLELTEARVLSAGGSRLCAVSRSEVPEPGSLDGDVARAYFLDEENRLVSVVEDGTAVRPVSGALGSVEAELRSAAVSRDGDTAAGVSLDGARLHVASLARGGAESELVLESASTGEDAGLSAPSWDGLGDLWVADRGPSGSQLLRLDGGSGEARTVPVTGLGPDERIESLRVASDGVRIALLISDGDGLATLQIGRIERAGGEGAGESEGPVVVNALRTVAPELEDVTAASWAGDSRLVVVGRPSDGVPQLQYVLTDGSSSNAPAIPGPYDVTGVAAAEDESLPLLAETGEDVAQLREDAQWKLITNTGTGSAPVYPG</sequence>
<evidence type="ECO:0000313" key="4">
    <source>
        <dbReference type="Proteomes" id="UP001183615"/>
    </source>
</evidence>
<accession>A0ABU2SAJ6</accession>
<feature type="domain" description="Lipoprotein LpqB C-terminal" evidence="1">
    <location>
        <begin position="356"/>
        <end position="626"/>
    </location>
</feature>
<name>A0ABU2SAJ6_9ACTN</name>
<reference evidence="4" key="1">
    <citation type="submission" date="2023-07" db="EMBL/GenBank/DDBJ databases">
        <title>30 novel species of actinomycetes from the DSMZ collection.</title>
        <authorList>
            <person name="Nouioui I."/>
        </authorList>
    </citation>
    <scope>NUCLEOTIDE SEQUENCE [LARGE SCALE GENOMIC DNA]</scope>
    <source>
        <strain evidence="4">DSM 41886</strain>
    </source>
</reference>
<dbReference type="EMBL" id="JAVREV010000014">
    <property type="protein sequence ID" value="MDT0445459.1"/>
    <property type="molecule type" value="Genomic_DNA"/>
</dbReference>
<proteinExistence type="predicted"/>
<dbReference type="SUPFAM" id="SSF82171">
    <property type="entry name" value="DPP6 N-terminal domain-like"/>
    <property type="match status" value="1"/>
</dbReference>
<dbReference type="InterPro" id="IPR059026">
    <property type="entry name" value="LpqB_N"/>
</dbReference>
<feature type="domain" description="Lipoprotein LpqB N-terminal" evidence="2">
    <location>
        <begin position="76"/>
        <end position="194"/>
    </location>
</feature>
<dbReference type="Pfam" id="PF10647">
    <property type="entry name" value="Gmad1"/>
    <property type="match status" value="1"/>
</dbReference>
<evidence type="ECO:0000259" key="2">
    <source>
        <dbReference type="Pfam" id="PF25976"/>
    </source>
</evidence>
<dbReference type="InterPro" id="IPR018910">
    <property type="entry name" value="LpqB_C"/>
</dbReference>
<dbReference type="Proteomes" id="UP001183615">
    <property type="component" value="Unassembled WGS sequence"/>
</dbReference>
<protein>
    <submittedName>
        <fullName evidence="3">LpqB family beta-propeller domain-containing protein</fullName>
    </submittedName>
</protein>
<comment type="caution">
    <text evidence="3">The sequence shown here is derived from an EMBL/GenBank/DDBJ whole genome shotgun (WGS) entry which is preliminary data.</text>
</comment>
<gene>
    <name evidence="3" type="ORF">RM779_23095</name>
</gene>
<evidence type="ECO:0000313" key="3">
    <source>
        <dbReference type="EMBL" id="MDT0445459.1"/>
    </source>
</evidence>